<evidence type="ECO:0000313" key="8">
    <source>
        <dbReference type="Proteomes" id="UP001165413"/>
    </source>
</evidence>
<proteinExistence type="inferred from homology"/>
<comment type="caution">
    <text evidence="7">The sequence shown here is derived from an EMBL/GenBank/DDBJ whole genome shotgun (WGS) entry which is preliminary data.</text>
</comment>
<keyword evidence="3 6" id="KW-0812">Transmembrane</keyword>
<dbReference type="AlphaFoldDB" id="A0AA41X2V2"/>
<dbReference type="GO" id="GO:0005886">
    <property type="term" value="C:plasma membrane"/>
    <property type="evidence" value="ECO:0007669"/>
    <property type="project" value="TreeGrafter"/>
</dbReference>
<keyword evidence="8" id="KW-1185">Reference proteome</keyword>
<comment type="subcellular location">
    <subcellularLocation>
        <location evidence="1">Membrane</location>
        <topology evidence="1">Multi-pass membrane protein</topology>
    </subcellularLocation>
</comment>
<dbReference type="PANTHER" id="PTHR42893">
    <property type="entry name" value="PROTEIN DETOXIFICATION 44, CHLOROPLASTIC-RELATED"/>
    <property type="match status" value="1"/>
</dbReference>
<dbReference type="GO" id="GO:0015297">
    <property type="term" value="F:antiporter activity"/>
    <property type="evidence" value="ECO:0007669"/>
    <property type="project" value="InterPro"/>
</dbReference>
<feature type="transmembrane region" description="Helical" evidence="6">
    <location>
        <begin position="196"/>
        <end position="217"/>
    </location>
</feature>
<feature type="transmembrane region" description="Helical" evidence="6">
    <location>
        <begin position="141"/>
        <end position="160"/>
    </location>
</feature>
<dbReference type="RefSeq" id="WP_254100866.1">
    <property type="nucleotide sequence ID" value="NZ_JANATA010000014.1"/>
</dbReference>
<comment type="similarity">
    <text evidence="2">Belongs to the multi antimicrobial extrusion (MATE) (TC 2.A.66.1) family.</text>
</comment>
<name>A0AA41X2V2_9ALTE</name>
<evidence type="ECO:0000256" key="1">
    <source>
        <dbReference type="ARBA" id="ARBA00004141"/>
    </source>
</evidence>
<dbReference type="Pfam" id="PF01554">
    <property type="entry name" value="MatE"/>
    <property type="match status" value="1"/>
</dbReference>
<evidence type="ECO:0000256" key="3">
    <source>
        <dbReference type="ARBA" id="ARBA00022692"/>
    </source>
</evidence>
<feature type="transmembrane region" description="Helical" evidence="6">
    <location>
        <begin position="446"/>
        <end position="466"/>
    </location>
</feature>
<feature type="transmembrane region" description="Helical" evidence="6">
    <location>
        <begin position="420"/>
        <end position="440"/>
    </location>
</feature>
<evidence type="ECO:0000256" key="6">
    <source>
        <dbReference type="SAM" id="Phobius"/>
    </source>
</evidence>
<dbReference type="GO" id="GO:0042910">
    <property type="term" value="F:xenobiotic transmembrane transporter activity"/>
    <property type="evidence" value="ECO:0007669"/>
    <property type="project" value="InterPro"/>
</dbReference>
<accession>A0AA41X2V2</accession>
<feature type="transmembrane region" description="Helical" evidence="6">
    <location>
        <begin position="269"/>
        <end position="288"/>
    </location>
</feature>
<reference evidence="7" key="1">
    <citation type="submission" date="2022-07" db="EMBL/GenBank/DDBJ databases">
        <title>Characterization of the Novel Bacterium Alteromonas immobilis LMIT006 and Alteromonas gregis LMIT007.</title>
        <authorList>
            <person name="Lin X."/>
        </authorList>
    </citation>
    <scope>NUCLEOTIDE SEQUENCE</scope>
    <source>
        <strain evidence="7">LMIT007</strain>
    </source>
</reference>
<dbReference type="EMBL" id="JANATA010000014">
    <property type="protein sequence ID" value="MCP3429003.1"/>
    <property type="molecule type" value="Genomic_DNA"/>
</dbReference>
<evidence type="ECO:0000256" key="2">
    <source>
        <dbReference type="ARBA" id="ARBA00010199"/>
    </source>
</evidence>
<organism evidence="7 8">
    <name type="scientific">Opacimonas viscosa</name>
    <dbReference type="NCBI Taxonomy" id="2961944"/>
    <lineage>
        <taxon>Bacteria</taxon>
        <taxon>Pseudomonadati</taxon>
        <taxon>Pseudomonadota</taxon>
        <taxon>Gammaproteobacteria</taxon>
        <taxon>Alteromonadales</taxon>
        <taxon>Alteromonadaceae</taxon>
        <taxon>Opacimonas</taxon>
    </lineage>
</organism>
<evidence type="ECO:0000256" key="5">
    <source>
        <dbReference type="ARBA" id="ARBA00023136"/>
    </source>
</evidence>
<dbReference type="InterPro" id="IPR044644">
    <property type="entry name" value="DinF-like"/>
</dbReference>
<keyword evidence="5 6" id="KW-0472">Membrane</keyword>
<keyword evidence="4 6" id="KW-1133">Transmembrane helix</keyword>
<dbReference type="CDD" id="cd13136">
    <property type="entry name" value="MATE_DinF_like"/>
    <property type="match status" value="1"/>
</dbReference>
<feature type="transmembrane region" description="Helical" evidence="6">
    <location>
        <begin position="167"/>
        <end position="190"/>
    </location>
</feature>
<gene>
    <name evidence="7" type="ORF">NLF92_08610</name>
</gene>
<dbReference type="InterPro" id="IPR002528">
    <property type="entry name" value="MATE_fam"/>
</dbReference>
<evidence type="ECO:0000313" key="7">
    <source>
        <dbReference type="EMBL" id="MCP3429003.1"/>
    </source>
</evidence>
<feature type="transmembrane region" description="Helical" evidence="6">
    <location>
        <begin position="99"/>
        <end position="121"/>
    </location>
</feature>
<evidence type="ECO:0000256" key="4">
    <source>
        <dbReference type="ARBA" id="ARBA00022989"/>
    </source>
</evidence>
<feature type="transmembrane region" description="Helical" evidence="6">
    <location>
        <begin position="300"/>
        <end position="323"/>
    </location>
</feature>
<sequence length="473" mass="52599">MPVLAQRLGRHYTLLALAFPMILANISQPLLGLVDTAVLGHLGAPEYLAGTAVGAFLISQLYWLCGFFRQSMTGLSAQSKGFYQQSQQFTGFWDDLIRALLFAITVGLLLVALQYPILSLLQGFTDLPPLAASSLATYFDIRIMNAPVALLNLVTIGYLVGQHRTKAVLLLQVGINCLNILLNVIFVYGFDLGVAGVAYATIIAEWSMLLWSLYWILKHTQQLTLGQWTKAPRSLFRWCFYVLRWTDLLSPTALRIGAFRRIVSLNRDLFIRSLLLQCCLAFLTYQGARFGVEAAAVNAILMQFFILVALGLDGIAYAIEAMIGESQGATKDSTKISATLWRDIKISLLWSSIIGGMTMLIMALGYPFFVTMLTNQDSILVAAAPYYWVMVVLPFVAHWCYCLDGIYIGFTRGDVMRNSMFVSAIFGFFGSYLLFGYIFAFTNMTLWIALLGLQATRGFTLGWHLYCMPKASG</sequence>
<dbReference type="PANTHER" id="PTHR42893:SF46">
    <property type="entry name" value="PROTEIN DETOXIFICATION 44, CHLOROPLASTIC"/>
    <property type="match status" value="1"/>
</dbReference>
<dbReference type="Proteomes" id="UP001165413">
    <property type="component" value="Unassembled WGS sequence"/>
</dbReference>
<protein>
    <submittedName>
        <fullName evidence="7">MATE family efflux transporter</fullName>
    </submittedName>
</protein>
<feature type="transmembrane region" description="Helical" evidence="6">
    <location>
        <begin position="386"/>
        <end position="408"/>
    </location>
</feature>
<feature type="transmembrane region" description="Helical" evidence="6">
    <location>
        <begin position="344"/>
        <end position="366"/>
    </location>
</feature>
<feature type="transmembrane region" description="Helical" evidence="6">
    <location>
        <begin position="48"/>
        <end position="68"/>
    </location>
</feature>
<dbReference type="NCBIfam" id="TIGR00797">
    <property type="entry name" value="matE"/>
    <property type="match status" value="1"/>
</dbReference>